<protein>
    <submittedName>
        <fullName evidence="1">Uncharacterized protein</fullName>
    </submittedName>
</protein>
<evidence type="ECO:0000313" key="1">
    <source>
        <dbReference type="EMBL" id="OGY47389.1"/>
    </source>
</evidence>
<comment type="caution">
    <text evidence="1">The sequence shown here is derived from an EMBL/GenBank/DDBJ whole genome shotgun (WGS) entry which is preliminary data.</text>
</comment>
<evidence type="ECO:0000313" key="2">
    <source>
        <dbReference type="Proteomes" id="UP000178432"/>
    </source>
</evidence>
<reference evidence="1 2" key="1">
    <citation type="journal article" date="2016" name="Nat. Commun.">
        <title>Thousands of microbial genomes shed light on interconnected biogeochemical processes in an aquifer system.</title>
        <authorList>
            <person name="Anantharaman K."/>
            <person name="Brown C.T."/>
            <person name="Hug L.A."/>
            <person name="Sharon I."/>
            <person name="Castelle C.J."/>
            <person name="Probst A.J."/>
            <person name="Thomas B.C."/>
            <person name="Singh A."/>
            <person name="Wilkins M.J."/>
            <person name="Karaoz U."/>
            <person name="Brodie E.L."/>
            <person name="Williams K.H."/>
            <person name="Hubbard S.S."/>
            <person name="Banfield J.F."/>
        </authorList>
    </citation>
    <scope>NUCLEOTIDE SEQUENCE [LARGE SCALE GENOMIC DNA]</scope>
</reference>
<dbReference type="EMBL" id="MHIF01000039">
    <property type="protein sequence ID" value="OGY47389.1"/>
    <property type="molecule type" value="Genomic_DNA"/>
</dbReference>
<name>A0A1G1Y4X3_9BACT</name>
<dbReference type="Proteomes" id="UP000178432">
    <property type="component" value="Unassembled WGS sequence"/>
</dbReference>
<sequence length="81" mass="8874">MNNKNLGFAVIYVLTMLLAAGLTGLIQALPPAINVQVRMEITAPGDCPKSNQVLVNPIYWPNKNDRLIFALSAPKIFFGVF</sequence>
<organism evidence="1 2">
    <name type="scientific">Candidatus Buchananbacteria bacterium RIFCSPHIGHO2_01_FULL_46_12</name>
    <dbReference type="NCBI Taxonomy" id="1797536"/>
    <lineage>
        <taxon>Bacteria</taxon>
        <taxon>Candidatus Buchananiibacteriota</taxon>
    </lineage>
</organism>
<proteinExistence type="predicted"/>
<gene>
    <name evidence="1" type="ORF">A2663_00915</name>
</gene>
<accession>A0A1G1Y4X3</accession>
<dbReference type="AlphaFoldDB" id="A0A1G1Y4X3"/>